<dbReference type="InterPro" id="IPR036034">
    <property type="entry name" value="PDZ_sf"/>
</dbReference>
<evidence type="ECO:0000256" key="5">
    <source>
        <dbReference type="ARBA" id="ARBA00022490"/>
    </source>
</evidence>
<evidence type="ECO:0000256" key="7">
    <source>
        <dbReference type="ARBA" id="ARBA00023136"/>
    </source>
</evidence>
<comment type="subcellular location">
    <subcellularLocation>
        <location evidence="2">Cytoplasm</location>
    </subcellularLocation>
    <subcellularLocation>
        <location evidence="1">Membrane</location>
    </subcellularLocation>
</comment>
<dbReference type="Gene3D" id="2.40.240.130">
    <property type="match status" value="1"/>
</dbReference>
<dbReference type="Pfam" id="PF00778">
    <property type="entry name" value="DIX"/>
    <property type="match status" value="1"/>
</dbReference>
<accession>A0A8R1YIR8</accession>
<dbReference type="GO" id="GO:0060070">
    <property type="term" value="P:canonical Wnt signaling pathway"/>
    <property type="evidence" value="ECO:0000318"/>
    <property type="project" value="GO_Central"/>
</dbReference>
<keyword evidence="4" id="KW-0217">Developmental protein</keyword>
<dbReference type="SUPFAM" id="SSF50156">
    <property type="entry name" value="PDZ domain-like"/>
    <property type="match status" value="1"/>
</dbReference>
<keyword evidence="6" id="KW-0879">Wnt signaling pathway</keyword>
<organism evidence="10 11">
    <name type="scientific">Pristionchus pacificus</name>
    <name type="common">Parasitic nematode worm</name>
    <dbReference type="NCBI Taxonomy" id="54126"/>
    <lineage>
        <taxon>Eukaryota</taxon>
        <taxon>Metazoa</taxon>
        <taxon>Ecdysozoa</taxon>
        <taxon>Nematoda</taxon>
        <taxon>Chromadorea</taxon>
        <taxon>Rhabditida</taxon>
        <taxon>Rhabditina</taxon>
        <taxon>Diplogasteromorpha</taxon>
        <taxon>Diplogasteroidea</taxon>
        <taxon>Neodiplogasteridae</taxon>
        <taxon>Pristionchus</taxon>
    </lineage>
</organism>
<dbReference type="GO" id="GO:0016020">
    <property type="term" value="C:membrane"/>
    <property type="evidence" value="ECO:0007669"/>
    <property type="project" value="UniProtKB-SubCell"/>
</dbReference>
<dbReference type="SMART" id="SM00049">
    <property type="entry name" value="DEP"/>
    <property type="match status" value="1"/>
</dbReference>
<dbReference type="PROSITE" id="PS50186">
    <property type="entry name" value="DEP"/>
    <property type="match status" value="1"/>
</dbReference>
<dbReference type="GO" id="GO:0048598">
    <property type="term" value="P:embryonic morphogenesis"/>
    <property type="evidence" value="ECO:0007669"/>
    <property type="project" value="UniProtKB-ARBA"/>
</dbReference>
<evidence type="ECO:0000256" key="4">
    <source>
        <dbReference type="ARBA" id="ARBA00022473"/>
    </source>
</evidence>
<dbReference type="GO" id="GO:0035556">
    <property type="term" value="P:intracellular signal transduction"/>
    <property type="evidence" value="ECO:0007669"/>
    <property type="project" value="InterPro"/>
</dbReference>
<dbReference type="AlphaFoldDB" id="A0A2A6B8M7"/>
<reference evidence="11" key="1">
    <citation type="journal article" date="2008" name="Nat. Genet.">
        <title>The Pristionchus pacificus genome provides a unique perspective on nematode lifestyle and parasitism.</title>
        <authorList>
            <person name="Dieterich C."/>
            <person name="Clifton S.W."/>
            <person name="Schuster L.N."/>
            <person name="Chinwalla A."/>
            <person name="Delehaunty K."/>
            <person name="Dinkelacker I."/>
            <person name="Fulton L."/>
            <person name="Fulton R."/>
            <person name="Godfrey J."/>
            <person name="Minx P."/>
            <person name="Mitreva M."/>
            <person name="Roeseler W."/>
            <person name="Tian H."/>
            <person name="Witte H."/>
            <person name="Yang S.P."/>
            <person name="Wilson R.K."/>
            <person name="Sommer R.J."/>
        </authorList>
    </citation>
    <scope>NUCLEOTIDE SEQUENCE [LARGE SCALE GENOMIC DNA]</scope>
    <source>
        <strain evidence="11">PS312</strain>
    </source>
</reference>
<evidence type="ECO:0000313" key="10">
    <source>
        <dbReference type="EnsemblMetazoa" id="PPA22706.1"/>
    </source>
</evidence>
<dbReference type="Gene3D" id="2.30.42.10">
    <property type="match status" value="1"/>
</dbReference>
<dbReference type="GO" id="GO:0016477">
    <property type="term" value="P:cell migration"/>
    <property type="evidence" value="ECO:0007669"/>
    <property type="project" value="UniProtKB-ARBA"/>
</dbReference>
<dbReference type="PANTHER" id="PTHR10878">
    <property type="entry name" value="SEGMENT POLARITY PROTEIN DISHEVELLED"/>
    <property type="match status" value="1"/>
</dbReference>
<dbReference type="EnsemblMetazoa" id="PPA22706.1">
    <property type="protein sequence ID" value="PPA22706.1"/>
    <property type="gene ID" value="WBGene00112260"/>
</dbReference>
<dbReference type="Pfam" id="PF00595">
    <property type="entry name" value="PDZ"/>
    <property type="match status" value="1"/>
</dbReference>
<dbReference type="InterPro" id="IPR000591">
    <property type="entry name" value="DEP_dom"/>
</dbReference>
<dbReference type="GO" id="GO:0005938">
    <property type="term" value="C:cell cortex"/>
    <property type="evidence" value="ECO:0007669"/>
    <property type="project" value="UniProtKB-ARBA"/>
</dbReference>
<dbReference type="SMART" id="SM00021">
    <property type="entry name" value="DAX"/>
    <property type="match status" value="1"/>
</dbReference>
<feature type="chain" id="PRO_5043422269" evidence="9">
    <location>
        <begin position="17"/>
        <end position="989"/>
    </location>
</feature>
<dbReference type="PROSITE" id="PS50106">
    <property type="entry name" value="PDZ"/>
    <property type="match status" value="1"/>
</dbReference>
<evidence type="ECO:0000256" key="8">
    <source>
        <dbReference type="SAM" id="MobiDB-lite"/>
    </source>
</evidence>
<dbReference type="GO" id="GO:0048646">
    <property type="term" value="P:anatomical structure formation involved in morphogenesis"/>
    <property type="evidence" value="ECO:0007669"/>
    <property type="project" value="UniProtKB-ARBA"/>
</dbReference>
<feature type="signal peptide" evidence="9">
    <location>
        <begin position="1"/>
        <end position="16"/>
    </location>
</feature>
<dbReference type="FunFam" id="2.30.42.10:FF:000203">
    <property type="entry name" value="DiSHevelled related"/>
    <property type="match status" value="1"/>
</dbReference>
<dbReference type="GO" id="GO:0009887">
    <property type="term" value="P:animal organ morphogenesis"/>
    <property type="evidence" value="ECO:0007669"/>
    <property type="project" value="UniProtKB-ARBA"/>
</dbReference>
<dbReference type="GO" id="GO:0005829">
    <property type="term" value="C:cytosol"/>
    <property type="evidence" value="ECO:0000318"/>
    <property type="project" value="GO_Central"/>
</dbReference>
<evidence type="ECO:0000256" key="3">
    <source>
        <dbReference type="ARBA" id="ARBA00008735"/>
    </source>
</evidence>
<dbReference type="GO" id="GO:0048730">
    <property type="term" value="P:epidermis morphogenesis"/>
    <property type="evidence" value="ECO:0007669"/>
    <property type="project" value="UniProtKB-ARBA"/>
</dbReference>
<evidence type="ECO:0000256" key="6">
    <source>
        <dbReference type="ARBA" id="ARBA00022687"/>
    </source>
</evidence>
<dbReference type="Gene3D" id="1.10.10.10">
    <property type="entry name" value="Winged helix-like DNA-binding domain superfamily/Winged helix DNA-binding domain"/>
    <property type="match status" value="1"/>
</dbReference>
<dbReference type="InterPro" id="IPR001478">
    <property type="entry name" value="PDZ"/>
</dbReference>
<dbReference type="CDD" id="cd06717">
    <property type="entry name" value="PDZ_Dishevelled-like"/>
    <property type="match status" value="1"/>
</dbReference>
<evidence type="ECO:0000256" key="2">
    <source>
        <dbReference type="ARBA" id="ARBA00004496"/>
    </source>
</evidence>
<feature type="region of interest" description="Disordered" evidence="8">
    <location>
        <begin position="774"/>
        <end position="793"/>
    </location>
</feature>
<keyword evidence="5" id="KW-0963">Cytoplasm</keyword>
<evidence type="ECO:0000256" key="1">
    <source>
        <dbReference type="ARBA" id="ARBA00004370"/>
    </source>
</evidence>
<sequence>MTVLLFFLLYPLLALSIEDPCARLSEVHDIASILKKKEMGVESELMTNQLPLRIYESEGLVFEWMWLRSVPVMGLDSNTVEEVMTMLDLSDCSFVAWGDSVWKSIRRLRPTRIEGDVDCELHKVRLILNGLPLSPLPLPSSWRKYVWMVLDGMHVLSFPLPIPPQELIIYRLEDMKMKQKGAYVADPIRVYRRGNMWKIPSDRLTFSVDSLAIIDSLDGKIYLVDISGRGVIDACERNLYADTSIQSESPNNLLRYFELRSFDFRPADEELKGFIESELRNGSMAIDGVDWREWLCESDVLNGMSDTVAEDRQLCWIEDVNGKEKKRLMAATEAMRVDTPYLWKDVMELAMEKLQLMALPTMKFNVMKYGETKRQRILMKEEKSGEIPPRYFKEIHCMSRENIVPPGVNETTKVFYYLNDEPTPYVEIIHVGAESVTLGHFKREVKVELIGDETKLTRNGENGLFELFLLSTGTQNGGGGGTLQRKTNGTLTRRVGKERNDRDIYNTHRVHSDDYDSSSRQDTLMSRRAGEILAESITSASENLYEYDDSRQYNAVMGDEASRIDGPRRRKARKNRVRKSYVPSTVGSQPESSGTSLSLPRILEVNLQIGPNDLLGISVVSVEGSILISDVFPVGVVARDGRIDVGDQIVQVNTRSFENLSDQQAIMILRKVAAAKKPLTLYVAKRTMSTAESDPLCTLASETLPLDISLWVENAVHCTERQRFGVDGSVDGTILSEGVGRAASICTEDEEEERMLYVQRRNGMGIRERGLEQPPIHLHSAPPPRGNYSEGSGYTERLSTRINPHSLINIISQPNSGLTVKNRKWLKIPVPQSFIGVELVDWLVQNVEDLGERKEARKYATHLLEKGLIKHVVNKRDFTEKCYYVFNEGIMSSCSRKGDSIGETSGGREGNTEVTYVEGVDSPSRNRLPPIHDNTWPFSPITLVHNRGIGHRAECESDYASMVGSSFPVRQHPPPNTPLAPSQFDDISS</sequence>
<dbReference type="Proteomes" id="UP000005239">
    <property type="component" value="Unassembled WGS sequence"/>
</dbReference>
<feature type="compositionally biased region" description="Basic residues" evidence="8">
    <location>
        <begin position="568"/>
        <end position="579"/>
    </location>
</feature>
<dbReference type="SUPFAM" id="SSF46785">
    <property type="entry name" value="Winged helix' DNA-binding domain"/>
    <property type="match status" value="1"/>
</dbReference>
<dbReference type="InterPro" id="IPR038207">
    <property type="entry name" value="DIX_dom_sf"/>
</dbReference>
<accession>A0A2A6B8M7</accession>
<dbReference type="SMART" id="SM00228">
    <property type="entry name" value="PDZ"/>
    <property type="match status" value="1"/>
</dbReference>
<keyword evidence="7" id="KW-0472">Membrane</keyword>
<feature type="compositionally biased region" description="Polar residues" evidence="8">
    <location>
        <begin position="582"/>
        <end position="596"/>
    </location>
</feature>
<feature type="region of interest" description="Disordered" evidence="8">
    <location>
        <begin position="561"/>
        <end position="596"/>
    </location>
</feature>
<dbReference type="InterPro" id="IPR015506">
    <property type="entry name" value="Dsh/Dvl-rel"/>
</dbReference>
<reference evidence="10" key="2">
    <citation type="submission" date="2022-06" db="UniProtKB">
        <authorList>
            <consortium name="EnsemblMetazoa"/>
        </authorList>
    </citation>
    <scope>IDENTIFICATION</scope>
    <source>
        <strain evidence="10">PS312</strain>
    </source>
</reference>
<keyword evidence="11" id="KW-1185">Reference proteome</keyword>
<dbReference type="InterPro" id="IPR001158">
    <property type="entry name" value="DIX"/>
</dbReference>
<dbReference type="FunFam" id="1.10.10.10:FF:000400">
    <property type="entry name" value="DiSHevelled related"/>
    <property type="match status" value="1"/>
</dbReference>
<dbReference type="Pfam" id="PF00610">
    <property type="entry name" value="DEP"/>
    <property type="match status" value="1"/>
</dbReference>
<dbReference type="PANTHER" id="PTHR10878:SF24">
    <property type="entry name" value="SEGMENT POLARITY PROTEIN DISHEVELLED HOMOLOG MIG-5"/>
    <property type="match status" value="1"/>
</dbReference>
<dbReference type="GO" id="GO:0003002">
    <property type="term" value="P:regionalization"/>
    <property type="evidence" value="ECO:0007669"/>
    <property type="project" value="UniProtKB-ARBA"/>
</dbReference>
<dbReference type="GO" id="GO:0048699">
    <property type="term" value="P:generation of neurons"/>
    <property type="evidence" value="ECO:0007669"/>
    <property type="project" value="UniProtKB-ARBA"/>
</dbReference>
<protein>
    <submittedName>
        <fullName evidence="10">Mig-5</fullName>
    </submittedName>
</protein>
<dbReference type="GO" id="GO:0000132">
    <property type="term" value="P:establishment of mitotic spindle orientation"/>
    <property type="evidence" value="ECO:0007669"/>
    <property type="project" value="UniProtKB-ARBA"/>
</dbReference>
<name>A0A2A6B8M7_PRIPA</name>
<dbReference type="InterPro" id="IPR036388">
    <property type="entry name" value="WH-like_DNA-bd_sf"/>
</dbReference>
<dbReference type="CDD" id="cd04438">
    <property type="entry name" value="DEP_dishevelled"/>
    <property type="match status" value="1"/>
</dbReference>
<keyword evidence="9" id="KW-0732">Signal</keyword>
<proteinExistence type="inferred from homology"/>
<evidence type="ECO:0000256" key="9">
    <source>
        <dbReference type="SAM" id="SignalP"/>
    </source>
</evidence>
<dbReference type="GO" id="GO:0005109">
    <property type="term" value="F:frizzled binding"/>
    <property type="evidence" value="ECO:0000318"/>
    <property type="project" value="GO_Central"/>
</dbReference>
<dbReference type="GO" id="GO:0048468">
    <property type="term" value="P:cell development"/>
    <property type="evidence" value="ECO:0007669"/>
    <property type="project" value="UniProtKB-ARBA"/>
</dbReference>
<dbReference type="InterPro" id="IPR036390">
    <property type="entry name" value="WH_DNA-bd_sf"/>
</dbReference>
<evidence type="ECO:0000313" key="11">
    <source>
        <dbReference type="Proteomes" id="UP000005239"/>
    </source>
</evidence>
<feature type="region of interest" description="Disordered" evidence="8">
    <location>
        <begin position="966"/>
        <end position="989"/>
    </location>
</feature>
<dbReference type="GO" id="GO:0035591">
    <property type="term" value="F:signaling adaptor activity"/>
    <property type="evidence" value="ECO:0007669"/>
    <property type="project" value="UniProtKB-ARBA"/>
</dbReference>
<comment type="similarity">
    <text evidence="3">Belongs to the DSH family.</text>
</comment>
<gene>
    <name evidence="10" type="primary">WBGene00112260</name>
</gene>